<dbReference type="InterPro" id="IPR029039">
    <property type="entry name" value="Flavoprotein-like_sf"/>
</dbReference>
<gene>
    <name evidence="2" type="ORF">EV666_101218</name>
</gene>
<evidence type="ECO:0000313" key="2">
    <source>
        <dbReference type="EMBL" id="TCO15968.1"/>
    </source>
</evidence>
<feature type="domain" description="NADPH-dependent FMN reductase-like" evidence="1">
    <location>
        <begin position="4"/>
        <end position="145"/>
    </location>
</feature>
<dbReference type="RefSeq" id="WP_132001722.1">
    <property type="nucleotide sequence ID" value="NZ_JBHUNN010000002.1"/>
</dbReference>
<dbReference type="Proteomes" id="UP000294881">
    <property type="component" value="Unassembled WGS sequence"/>
</dbReference>
<accession>A0A4V2RXW4</accession>
<comment type="caution">
    <text evidence="2">The sequence shown here is derived from an EMBL/GenBank/DDBJ whole genome shotgun (WGS) entry which is preliminary data.</text>
</comment>
<proteinExistence type="predicted"/>
<dbReference type="SUPFAM" id="SSF52218">
    <property type="entry name" value="Flavoproteins"/>
    <property type="match status" value="1"/>
</dbReference>
<reference evidence="2 3" key="1">
    <citation type="submission" date="2019-03" db="EMBL/GenBank/DDBJ databases">
        <title>Genomic Encyclopedia of Type Strains, Phase IV (KMG-IV): sequencing the most valuable type-strain genomes for metagenomic binning, comparative biology and taxonomic classification.</title>
        <authorList>
            <person name="Goeker M."/>
        </authorList>
    </citation>
    <scope>NUCLEOTIDE SEQUENCE [LARGE SCALE GENOMIC DNA]</scope>
    <source>
        <strain evidence="2 3">DSM 22958</strain>
    </source>
</reference>
<keyword evidence="3" id="KW-1185">Reference proteome</keyword>
<dbReference type="PANTHER" id="PTHR30543:SF21">
    <property type="entry name" value="NAD(P)H-DEPENDENT FMN REDUCTASE LOT6"/>
    <property type="match status" value="1"/>
</dbReference>
<dbReference type="GO" id="GO:0005829">
    <property type="term" value="C:cytosol"/>
    <property type="evidence" value="ECO:0007669"/>
    <property type="project" value="TreeGrafter"/>
</dbReference>
<dbReference type="InterPro" id="IPR005025">
    <property type="entry name" value="FMN_Rdtase-like_dom"/>
</dbReference>
<dbReference type="AlphaFoldDB" id="A0A4V2RXW4"/>
<dbReference type="InterPro" id="IPR050712">
    <property type="entry name" value="NAD(P)H-dep_reductase"/>
</dbReference>
<name>A0A4V2RXW4_9HYPH</name>
<dbReference type="Gene3D" id="3.40.50.360">
    <property type="match status" value="1"/>
</dbReference>
<dbReference type="PANTHER" id="PTHR30543">
    <property type="entry name" value="CHROMATE REDUCTASE"/>
    <property type="match status" value="1"/>
</dbReference>
<organism evidence="2 3">
    <name type="scientific">Camelimonas lactis</name>
    <dbReference type="NCBI Taxonomy" id="659006"/>
    <lineage>
        <taxon>Bacteria</taxon>
        <taxon>Pseudomonadati</taxon>
        <taxon>Pseudomonadota</taxon>
        <taxon>Alphaproteobacteria</taxon>
        <taxon>Hyphomicrobiales</taxon>
        <taxon>Chelatococcaceae</taxon>
        <taxon>Camelimonas</taxon>
    </lineage>
</organism>
<evidence type="ECO:0000313" key="3">
    <source>
        <dbReference type="Proteomes" id="UP000294881"/>
    </source>
</evidence>
<dbReference type="GO" id="GO:0016491">
    <property type="term" value="F:oxidoreductase activity"/>
    <property type="evidence" value="ECO:0007669"/>
    <property type="project" value="InterPro"/>
</dbReference>
<dbReference type="GO" id="GO:0010181">
    <property type="term" value="F:FMN binding"/>
    <property type="evidence" value="ECO:0007669"/>
    <property type="project" value="TreeGrafter"/>
</dbReference>
<dbReference type="OrthoDB" id="9812295at2"/>
<evidence type="ECO:0000259" key="1">
    <source>
        <dbReference type="Pfam" id="PF03358"/>
    </source>
</evidence>
<dbReference type="Pfam" id="PF03358">
    <property type="entry name" value="FMN_red"/>
    <property type="match status" value="1"/>
</dbReference>
<sequence length="182" mass="19547">MKTVAVVVGSVREGSLNQQLGRALAKLAAGKLAFRFLKIDDLPMYNDDLWKNPPEAVTRFKRELEAADAALLLTPEYNRSTSPLLKNAIDWGSRPYGKSSWMHKPTAIAGASPGAIGTAAGQAHVRTAASAAGALLMSQPELYFSARPGLIDADDAITDEGTRKFLQGYVDALAAHIDRLVR</sequence>
<dbReference type="EMBL" id="SLWL01000001">
    <property type="protein sequence ID" value="TCO15968.1"/>
    <property type="molecule type" value="Genomic_DNA"/>
</dbReference>
<protein>
    <submittedName>
        <fullName evidence="2">Chromate reductase</fullName>
    </submittedName>
</protein>